<evidence type="ECO:0000256" key="2">
    <source>
        <dbReference type="ARBA" id="ARBA00008163"/>
    </source>
</evidence>
<dbReference type="GO" id="GO:0009279">
    <property type="term" value="C:cell outer membrane"/>
    <property type="evidence" value="ECO:0007669"/>
    <property type="project" value="UniProtKB-SubCell"/>
</dbReference>
<evidence type="ECO:0000256" key="7">
    <source>
        <dbReference type="ARBA" id="ARBA00023237"/>
    </source>
</evidence>
<evidence type="ECO:0000256" key="1">
    <source>
        <dbReference type="ARBA" id="ARBA00004571"/>
    </source>
</evidence>
<name>A0A0S2KCC4_9GAMM</name>
<keyword evidence="5 8" id="KW-0732">Signal</keyword>
<sequence length="420" mass="44425" precursor="true">MNRSIRTPALALSLAGVALAAPASATNGYFSHGFGVRSQAVAGVAYALHQDALATASNPSGLSGLGNRLDVGASLFRPGRGAEITGNMAGANGQYSADGTENFLIPEFAYSRILSDELTFGLAIYGNGGMNTDYDINPLAAFGSTGSAGVNLEQLFVTPALAWQASDKHAMGIGVTLAYQRFEMKGVSAFDNPMFSFVPGSVSDNGTSDSKGAGLKLGWTGQISENLTLGASWSSRIEMDRFKRYSGLFAERGGFDIPATYGVGAAWKPADQWTLALDWQAIEYSRVKSVGNPLSNLLQGNPLGSRNGGGFGWQDIEVIKLGVLHHYSDKLQLRAGISRAEQPIPASETFFNILAPGTVRDHLSVGASWQAGRGEWSVSYTHARKESVNGQGSIPMNFGGGEANIHLKEDILTIGYSIRL</sequence>
<evidence type="ECO:0000256" key="4">
    <source>
        <dbReference type="ARBA" id="ARBA00022692"/>
    </source>
</evidence>
<comment type="similarity">
    <text evidence="2">Belongs to the OmpP1/FadL family.</text>
</comment>
<dbReference type="InterPro" id="IPR005017">
    <property type="entry name" value="OMPP1/FadL/TodX"/>
</dbReference>
<evidence type="ECO:0000256" key="8">
    <source>
        <dbReference type="SAM" id="SignalP"/>
    </source>
</evidence>
<dbReference type="PATRIC" id="fig|1249552.3.peg.1323"/>
<keyword evidence="6" id="KW-0472">Membrane</keyword>
<keyword evidence="3" id="KW-1134">Transmembrane beta strand</keyword>
<accession>A0A0S2KCC4</accession>
<dbReference type="PANTHER" id="PTHR35093:SF8">
    <property type="entry name" value="OUTER MEMBRANE PROTEIN NMB0088-RELATED"/>
    <property type="match status" value="1"/>
</dbReference>
<dbReference type="EMBL" id="CP013189">
    <property type="protein sequence ID" value="ALO45976.1"/>
    <property type="molecule type" value="Genomic_DNA"/>
</dbReference>
<feature type="signal peptide" evidence="8">
    <location>
        <begin position="1"/>
        <end position="20"/>
    </location>
</feature>
<dbReference type="Proteomes" id="UP000065641">
    <property type="component" value="Chromosome"/>
</dbReference>
<dbReference type="Gene3D" id="2.40.160.60">
    <property type="entry name" value="Outer membrane protein transport protein (OMPP1/FadL/TodX)"/>
    <property type="match status" value="1"/>
</dbReference>
<evidence type="ECO:0000256" key="3">
    <source>
        <dbReference type="ARBA" id="ARBA00022452"/>
    </source>
</evidence>
<comment type="subcellular location">
    <subcellularLocation>
        <location evidence="1">Cell outer membrane</location>
        <topology evidence="1">Multi-pass membrane protein</topology>
    </subcellularLocation>
</comment>
<gene>
    <name evidence="9" type="ORF">PS2015_1318</name>
</gene>
<dbReference type="KEGG" id="pspi:PS2015_1318"/>
<feature type="chain" id="PRO_5006601470" evidence="8">
    <location>
        <begin position="21"/>
        <end position="420"/>
    </location>
</feature>
<dbReference type="GO" id="GO:0015483">
    <property type="term" value="F:long-chain fatty acid transporting porin activity"/>
    <property type="evidence" value="ECO:0007669"/>
    <property type="project" value="TreeGrafter"/>
</dbReference>
<dbReference type="Pfam" id="PF03349">
    <property type="entry name" value="Toluene_X"/>
    <property type="match status" value="1"/>
</dbReference>
<keyword evidence="4" id="KW-0812">Transmembrane</keyword>
<evidence type="ECO:0000313" key="10">
    <source>
        <dbReference type="Proteomes" id="UP000065641"/>
    </source>
</evidence>
<keyword evidence="10" id="KW-1185">Reference proteome</keyword>
<dbReference type="RefSeq" id="WP_237113399.1">
    <property type="nucleotide sequence ID" value="NZ_CP013189.1"/>
</dbReference>
<organism evidence="9 10">
    <name type="scientific">Pseudohongiella spirulinae</name>
    <dbReference type="NCBI Taxonomy" id="1249552"/>
    <lineage>
        <taxon>Bacteria</taxon>
        <taxon>Pseudomonadati</taxon>
        <taxon>Pseudomonadota</taxon>
        <taxon>Gammaproteobacteria</taxon>
        <taxon>Pseudomonadales</taxon>
        <taxon>Pseudohongiellaceae</taxon>
        <taxon>Pseudohongiella</taxon>
    </lineage>
</organism>
<reference evidence="9 10" key="1">
    <citation type="submission" date="2015-11" db="EMBL/GenBank/DDBJ databases">
        <authorList>
            <person name="Zhang Y."/>
            <person name="Guo Z."/>
        </authorList>
    </citation>
    <scope>NUCLEOTIDE SEQUENCE [LARGE SCALE GENOMIC DNA]</scope>
    <source>
        <strain evidence="9 10">KCTC 32221</strain>
    </source>
</reference>
<proteinExistence type="inferred from homology"/>
<keyword evidence="7" id="KW-0998">Cell outer membrane</keyword>
<dbReference type="STRING" id="1249552.PS2015_1318"/>
<dbReference type="AlphaFoldDB" id="A0A0S2KCC4"/>
<evidence type="ECO:0000313" key="9">
    <source>
        <dbReference type="EMBL" id="ALO45976.1"/>
    </source>
</evidence>
<evidence type="ECO:0000256" key="5">
    <source>
        <dbReference type="ARBA" id="ARBA00022729"/>
    </source>
</evidence>
<protein>
    <submittedName>
        <fullName evidence="9">Long-chain fatty acid transporter</fullName>
    </submittedName>
</protein>
<dbReference type="SUPFAM" id="SSF56935">
    <property type="entry name" value="Porins"/>
    <property type="match status" value="1"/>
</dbReference>
<dbReference type="PANTHER" id="PTHR35093">
    <property type="entry name" value="OUTER MEMBRANE PROTEIN NMB0088-RELATED"/>
    <property type="match status" value="1"/>
</dbReference>
<evidence type="ECO:0000256" key="6">
    <source>
        <dbReference type="ARBA" id="ARBA00023136"/>
    </source>
</evidence>